<evidence type="ECO:0000256" key="2">
    <source>
        <dbReference type="ARBA" id="ARBA00022559"/>
    </source>
</evidence>
<evidence type="ECO:0000313" key="8">
    <source>
        <dbReference type="EMBL" id="EDK46908.1"/>
    </source>
</evidence>
<keyword evidence="9" id="KW-1185">Reference proteome</keyword>
<keyword evidence="3" id="KW-0049">Antioxidant</keyword>
<dbReference type="STRING" id="379508.A5E650"/>
<dbReference type="OrthoDB" id="195498at2759"/>
<proteinExistence type="inferred from homology"/>
<dbReference type="EMBL" id="CH981531">
    <property type="protein sequence ID" value="EDK46908.1"/>
    <property type="molecule type" value="Genomic_DNA"/>
</dbReference>
<feature type="domain" description="Redoxin" evidence="7">
    <location>
        <begin position="5"/>
        <end position="181"/>
    </location>
</feature>
<dbReference type="AlphaFoldDB" id="A5E650"/>
<evidence type="ECO:0000256" key="4">
    <source>
        <dbReference type="ARBA" id="ARBA00023002"/>
    </source>
</evidence>
<evidence type="ECO:0000259" key="7">
    <source>
        <dbReference type="Pfam" id="PF08534"/>
    </source>
</evidence>
<dbReference type="PANTHER" id="PTHR10430:SF16">
    <property type="entry name" value="PEROXIREDOXIN-5, MITOCHONDRIAL"/>
    <property type="match status" value="1"/>
</dbReference>
<evidence type="ECO:0000313" key="9">
    <source>
        <dbReference type="Proteomes" id="UP000001996"/>
    </source>
</evidence>
<dbReference type="Proteomes" id="UP000001996">
    <property type="component" value="Unassembled WGS sequence"/>
</dbReference>
<dbReference type="InterPro" id="IPR036249">
    <property type="entry name" value="Thioredoxin-like_sf"/>
</dbReference>
<gene>
    <name evidence="8" type="ORF">LELG_05089</name>
</gene>
<dbReference type="KEGG" id="lel:PVL30_005226"/>
<dbReference type="GO" id="GO:0042744">
    <property type="term" value="P:hydrogen peroxide catabolic process"/>
    <property type="evidence" value="ECO:0007669"/>
    <property type="project" value="TreeGrafter"/>
</dbReference>
<evidence type="ECO:0000256" key="1">
    <source>
        <dbReference type="ARBA" id="ARBA00010505"/>
    </source>
</evidence>
<dbReference type="FunCoup" id="A5E650">
    <property type="interactions" value="549"/>
</dbReference>
<evidence type="ECO:0000256" key="5">
    <source>
        <dbReference type="ARBA" id="ARBA00023284"/>
    </source>
</evidence>
<name>A5E650_LODEL</name>
<dbReference type="GeneID" id="5230863"/>
<dbReference type="HOGENOM" id="CLU_072440_1_1_1"/>
<sequence length="185" mass="20183">MTLTQGDKFPQNVTFNYLPINLADPADDTCKIPSKLSIDSLIKQNPQSHILIVSVPGAFTPLCSENHIPPYLESLAQNTSKLAKKVAAIIVVGANDQFVMQAWGNQLCQKFLNLAQNANSLQVIFANDAGFSKLHGLSMTDPTGFVRNKRYAVLVNCENSQVDYFGAETERVVDKSGVDAILAKL</sequence>
<comment type="similarity">
    <text evidence="1">Belongs to the peroxiredoxin family. Prx5 subfamily.</text>
</comment>
<dbReference type="GO" id="GO:0008379">
    <property type="term" value="F:thioredoxin peroxidase activity"/>
    <property type="evidence" value="ECO:0007669"/>
    <property type="project" value="InterPro"/>
</dbReference>
<evidence type="ECO:0000256" key="3">
    <source>
        <dbReference type="ARBA" id="ARBA00022862"/>
    </source>
</evidence>
<evidence type="ECO:0000256" key="6">
    <source>
        <dbReference type="PIRSR" id="PIRSR637944-1"/>
    </source>
</evidence>
<dbReference type="Gene3D" id="3.40.30.10">
    <property type="entry name" value="Glutaredoxin"/>
    <property type="match status" value="1"/>
</dbReference>
<keyword evidence="2" id="KW-0575">Peroxidase</keyword>
<dbReference type="OMA" id="ERHIPEY"/>
<dbReference type="InterPro" id="IPR013740">
    <property type="entry name" value="Redoxin"/>
</dbReference>
<dbReference type="SUPFAM" id="SSF52833">
    <property type="entry name" value="Thioredoxin-like"/>
    <property type="match status" value="1"/>
</dbReference>
<dbReference type="PANTHER" id="PTHR10430">
    <property type="entry name" value="PEROXIREDOXIN"/>
    <property type="match status" value="1"/>
</dbReference>
<protein>
    <recommendedName>
        <fullName evidence="7">Redoxin domain-containing protein</fullName>
    </recommendedName>
</protein>
<feature type="active site" description="Cysteine sulfenic acid (-SOH) intermediate" evidence="6">
    <location>
        <position position="63"/>
    </location>
</feature>
<keyword evidence="5" id="KW-0676">Redox-active center</keyword>
<dbReference type="GO" id="GO:0034599">
    <property type="term" value="P:cellular response to oxidative stress"/>
    <property type="evidence" value="ECO:0007669"/>
    <property type="project" value="InterPro"/>
</dbReference>
<reference evidence="8 9" key="1">
    <citation type="journal article" date="2009" name="Nature">
        <title>Evolution of pathogenicity and sexual reproduction in eight Candida genomes.</title>
        <authorList>
            <person name="Butler G."/>
            <person name="Rasmussen M.D."/>
            <person name="Lin M.F."/>
            <person name="Santos M.A."/>
            <person name="Sakthikumar S."/>
            <person name="Munro C.A."/>
            <person name="Rheinbay E."/>
            <person name="Grabherr M."/>
            <person name="Forche A."/>
            <person name="Reedy J.L."/>
            <person name="Agrafioti I."/>
            <person name="Arnaud M.B."/>
            <person name="Bates S."/>
            <person name="Brown A.J."/>
            <person name="Brunke S."/>
            <person name="Costanzo M.C."/>
            <person name="Fitzpatrick D.A."/>
            <person name="de Groot P.W."/>
            <person name="Harris D."/>
            <person name="Hoyer L.L."/>
            <person name="Hube B."/>
            <person name="Klis F.M."/>
            <person name="Kodira C."/>
            <person name="Lennard N."/>
            <person name="Logue M.E."/>
            <person name="Martin R."/>
            <person name="Neiman A.M."/>
            <person name="Nikolaou E."/>
            <person name="Quail M.A."/>
            <person name="Quinn J."/>
            <person name="Santos M.C."/>
            <person name="Schmitzberger F.F."/>
            <person name="Sherlock G."/>
            <person name="Shah P."/>
            <person name="Silverstein K.A."/>
            <person name="Skrzypek M.S."/>
            <person name="Soll D."/>
            <person name="Staggs R."/>
            <person name="Stansfield I."/>
            <person name="Stumpf M.P."/>
            <person name="Sudbery P.E."/>
            <person name="Srikantha T."/>
            <person name="Zeng Q."/>
            <person name="Berman J."/>
            <person name="Berriman M."/>
            <person name="Heitman J."/>
            <person name="Gow N.A."/>
            <person name="Lorenz M.C."/>
            <person name="Birren B.W."/>
            <person name="Kellis M."/>
            <person name="Cuomo C.A."/>
        </authorList>
    </citation>
    <scope>NUCLEOTIDE SEQUENCE [LARGE SCALE GENOMIC DNA]</scope>
    <source>
        <strain evidence="9">ATCC 11503 / BCRC 21390 / CBS 2605 / JCM 1781 / NBRC 1676 / NRRL YB-4239</strain>
    </source>
</reference>
<accession>A5E650</accession>
<dbReference type="Pfam" id="PF08534">
    <property type="entry name" value="Redoxin"/>
    <property type="match status" value="1"/>
</dbReference>
<keyword evidence="4" id="KW-0560">Oxidoreductase</keyword>
<organism evidence="8 9">
    <name type="scientific">Lodderomyces elongisporus (strain ATCC 11503 / CBS 2605 / JCM 1781 / NBRC 1676 / NRRL YB-4239)</name>
    <name type="common">Yeast</name>
    <name type="synonym">Saccharomyces elongisporus</name>
    <dbReference type="NCBI Taxonomy" id="379508"/>
    <lineage>
        <taxon>Eukaryota</taxon>
        <taxon>Fungi</taxon>
        <taxon>Dikarya</taxon>
        <taxon>Ascomycota</taxon>
        <taxon>Saccharomycotina</taxon>
        <taxon>Pichiomycetes</taxon>
        <taxon>Debaryomycetaceae</taxon>
        <taxon>Candida/Lodderomyces clade</taxon>
        <taxon>Lodderomyces</taxon>
    </lineage>
</organism>
<dbReference type="GO" id="GO:0005739">
    <property type="term" value="C:mitochondrion"/>
    <property type="evidence" value="ECO:0007669"/>
    <property type="project" value="TreeGrafter"/>
</dbReference>
<dbReference type="GO" id="GO:0005777">
    <property type="term" value="C:peroxisome"/>
    <property type="evidence" value="ECO:0007669"/>
    <property type="project" value="TreeGrafter"/>
</dbReference>
<dbReference type="InterPro" id="IPR037944">
    <property type="entry name" value="PRX5-like"/>
</dbReference>
<dbReference type="VEuPathDB" id="FungiDB:LELG_05089"/>
<dbReference type="GO" id="GO:0045454">
    <property type="term" value="P:cell redox homeostasis"/>
    <property type="evidence" value="ECO:0007669"/>
    <property type="project" value="TreeGrafter"/>
</dbReference>
<dbReference type="InParanoid" id="A5E650"/>
<dbReference type="eggNOG" id="KOG0541">
    <property type="taxonomic scope" value="Eukaryota"/>
</dbReference>